<dbReference type="SMART" id="SM00857">
    <property type="entry name" value="Resolvase"/>
    <property type="match status" value="1"/>
</dbReference>
<keyword evidence="1" id="KW-0229">DNA integration</keyword>
<dbReference type="EMBL" id="AP018042">
    <property type="protein sequence ID" value="BAX79051.1"/>
    <property type="molecule type" value="Genomic_DNA"/>
</dbReference>
<evidence type="ECO:0000256" key="1">
    <source>
        <dbReference type="ARBA" id="ARBA00022908"/>
    </source>
</evidence>
<dbReference type="GO" id="GO:0000150">
    <property type="term" value="F:DNA strand exchange activity"/>
    <property type="evidence" value="ECO:0007669"/>
    <property type="project" value="InterPro"/>
</dbReference>
<dbReference type="SUPFAM" id="SSF53041">
    <property type="entry name" value="Resolvase-like"/>
    <property type="match status" value="1"/>
</dbReference>
<dbReference type="InterPro" id="IPR036162">
    <property type="entry name" value="Resolvase-like_N_sf"/>
</dbReference>
<dbReference type="OrthoDB" id="9797501at2"/>
<dbReference type="Gene3D" id="3.40.50.1390">
    <property type="entry name" value="Resolvase, N-terminal catalytic domain"/>
    <property type="match status" value="1"/>
</dbReference>
<dbReference type="InterPro" id="IPR006119">
    <property type="entry name" value="Resolv_N"/>
</dbReference>
<keyword evidence="3" id="KW-0233">DNA recombination</keyword>
<protein>
    <recommendedName>
        <fullName evidence="6">Resolvase/invertase-type recombinase catalytic domain-containing protein</fullName>
    </recommendedName>
</protein>
<dbReference type="KEGG" id="mbas:ALGA_0662"/>
<dbReference type="GO" id="GO:0015074">
    <property type="term" value="P:DNA integration"/>
    <property type="evidence" value="ECO:0007669"/>
    <property type="project" value="UniProtKB-KW"/>
</dbReference>
<keyword evidence="8" id="KW-1185">Reference proteome</keyword>
<gene>
    <name evidence="7" type="ORF">ALGA_0662</name>
</gene>
<proteinExistence type="predicted"/>
<dbReference type="AlphaFoldDB" id="A0A1Y1CIE5"/>
<name>A0A1Y1CIE5_9BACT</name>
<dbReference type="InterPro" id="IPR050639">
    <property type="entry name" value="SSR_resolvase"/>
</dbReference>
<evidence type="ECO:0000256" key="2">
    <source>
        <dbReference type="ARBA" id="ARBA00023125"/>
    </source>
</evidence>
<accession>A0A1Y1CIE5</accession>
<organism evidence="7 8">
    <name type="scientific">Labilibaculum antarcticum</name>
    <dbReference type="NCBI Taxonomy" id="1717717"/>
    <lineage>
        <taxon>Bacteria</taxon>
        <taxon>Pseudomonadati</taxon>
        <taxon>Bacteroidota</taxon>
        <taxon>Bacteroidia</taxon>
        <taxon>Marinilabiliales</taxon>
        <taxon>Marinifilaceae</taxon>
        <taxon>Labilibaculum</taxon>
    </lineage>
</organism>
<dbReference type="PROSITE" id="PS51736">
    <property type="entry name" value="RECOMBINASES_3"/>
    <property type="match status" value="1"/>
</dbReference>
<evidence type="ECO:0000313" key="8">
    <source>
        <dbReference type="Proteomes" id="UP000218267"/>
    </source>
</evidence>
<dbReference type="PANTHER" id="PTHR30461">
    <property type="entry name" value="DNA-INVERTASE FROM LAMBDOID PROPHAGE"/>
    <property type="match status" value="1"/>
</dbReference>
<dbReference type="GO" id="GO:0003677">
    <property type="term" value="F:DNA binding"/>
    <property type="evidence" value="ECO:0007669"/>
    <property type="project" value="UniProtKB-KW"/>
</dbReference>
<dbReference type="CDD" id="cd03768">
    <property type="entry name" value="SR_ResInv"/>
    <property type="match status" value="1"/>
</dbReference>
<keyword evidence="2" id="KW-0238">DNA-binding</keyword>
<dbReference type="PANTHER" id="PTHR30461:SF19">
    <property type="entry name" value="SITE-SPECIFIC RECOMBINASE RESOLVASE FAMILY"/>
    <property type="match status" value="1"/>
</dbReference>
<dbReference type="RefSeq" id="WP_096427985.1">
    <property type="nucleotide sequence ID" value="NZ_AP018042.1"/>
</dbReference>
<evidence type="ECO:0000313" key="7">
    <source>
        <dbReference type="EMBL" id="BAX79051.1"/>
    </source>
</evidence>
<reference evidence="8" key="2">
    <citation type="journal article" date="2020" name="Antonie Van Leeuwenhoek">
        <title>Labilibaculum antarcticum sp. nov., a novel facultative anaerobic, psychrotorelant bacterium isolated from marine sediment of Antarctica.</title>
        <authorList>
            <person name="Watanabe M."/>
            <person name="Kojima H."/>
            <person name="Fukui M."/>
        </authorList>
    </citation>
    <scope>NUCLEOTIDE SEQUENCE [LARGE SCALE GENOMIC DNA]</scope>
    <source>
        <strain evidence="8">SPP2</strain>
    </source>
</reference>
<feature type="active site" description="O-(5'-phospho-DNA)-serine intermediate" evidence="4 5">
    <location>
        <position position="12"/>
    </location>
</feature>
<dbReference type="PROSITE" id="PS00397">
    <property type="entry name" value="RECOMBINASES_1"/>
    <property type="match status" value="1"/>
</dbReference>
<dbReference type="Pfam" id="PF00239">
    <property type="entry name" value="Resolvase"/>
    <property type="match status" value="1"/>
</dbReference>
<dbReference type="Proteomes" id="UP000218267">
    <property type="component" value="Chromosome"/>
</dbReference>
<evidence type="ECO:0000256" key="5">
    <source>
        <dbReference type="PROSITE-ProRule" id="PRU10137"/>
    </source>
</evidence>
<sequence>MKNKIYKYARVSTVEQNESRQTEGLSEGEGEMIVDKISGKIAFEKRTGGAKIIKEVKAGLVSDLIVYDIDRLGRDTINILQTLEFMKEYEVCVTVHQLGVKSITDGKISPAFDLITTVMAKLAQMEIERSKERQLEGIEAERKKDENRAFKDKAYKGRKAGSKNKGSKDLVEKYPDVKACLDSGMSIGKTVIATKICESTVKRIRKEYFKQFKN</sequence>
<feature type="domain" description="Resolvase/invertase-type recombinase catalytic" evidence="6">
    <location>
        <begin position="4"/>
        <end position="145"/>
    </location>
</feature>
<reference evidence="7 8" key="1">
    <citation type="journal article" date="2018" name="Mar. Genomics">
        <title>Complete genome sequence of Marinifilaceae bacterium strain SPP2, isolated from the Antarctic marine sediment.</title>
        <authorList>
            <person name="Watanabe M."/>
            <person name="Kojima H."/>
            <person name="Fukui M."/>
        </authorList>
    </citation>
    <scope>NUCLEOTIDE SEQUENCE [LARGE SCALE GENOMIC DNA]</scope>
    <source>
        <strain evidence="7 8">SPP2</strain>
    </source>
</reference>
<evidence type="ECO:0000256" key="3">
    <source>
        <dbReference type="ARBA" id="ARBA00023172"/>
    </source>
</evidence>
<evidence type="ECO:0000259" key="6">
    <source>
        <dbReference type="PROSITE" id="PS51736"/>
    </source>
</evidence>
<evidence type="ECO:0000256" key="4">
    <source>
        <dbReference type="PIRSR" id="PIRSR606118-50"/>
    </source>
</evidence>
<dbReference type="InterPro" id="IPR006118">
    <property type="entry name" value="Recombinase_CS"/>
</dbReference>